<reference evidence="2" key="1">
    <citation type="submission" date="2021-03" db="EMBL/GenBank/DDBJ databases">
        <authorList>
            <person name="Bekaert M."/>
        </authorList>
    </citation>
    <scope>NUCLEOTIDE SEQUENCE</scope>
</reference>
<sequence>MDEIWIKTLSSGNVDASDTPDVFNYYNSLSNYHLYPSQTKYFRFSIKACRDAFILLSAVIDLQSQDFYEICLGGYGNSEVYLRRKYNDADTLVISTPDILNCTGTITMEVRWTLDGSIFLYMETAAGPETILNWRDPIPLPIQGVGIMTGWGADGIWIIEHTSFFIGRYCGIPSTYGDMKILSSSAQSSRISCMSICSPISACLGVNFNLLRRECELVSGGQLIIKLSRSNWSFHTKCLNRTVTCLACLV</sequence>
<evidence type="ECO:0000313" key="2">
    <source>
        <dbReference type="EMBL" id="CAG2201791.1"/>
    </source>
</evidence>
<proteinExistence type="predicted"/>
<dbReference type="OrthoDB" id="2142040at2759"/>
<dbReference type="PANTHER" id="PTHR36695">
    <property type="entry name" value="AGAP008648-PA"/>
    <property type="match status" value="1"/>
</dbReference>
<evidence type="ECO:0000313" key="3">
    <source>
        <dbReference type="Proteomes" id="UP000683360"/>
    </source>
</evidence>
<evidence type="ECO:0000259" key="1">
    <source>
        <dbReference type="Pfam" id="PF12248"/>
    </source>
</evidence>
<comment type="caution">
    <text evidence="2">The sequence shown here is derived from an EMBL/GenBank/DDBJ whole genome shotgun (WGS) entry which is preliminary data.</text>
</comment>
<protein>
    <recommendedName>
        <fullName evidence="1">Farnesoic acid O-methyl transferase domain-containing protein</fullName>
    </recommendedName>
</protein>
<name>A0A8S3QYF2_MYTED</name>
<keyword evidence="3" id="KW-1185">Reference proteome</keyword>
<dbReference type="Pfam" id="PF12248">
    <property type="entry name" value="Methyltransf_FA"/>
    <property type="match status" value="1"/>
</dbReference>
<feature type="domain" description="Farnesoic acid O-methyl transferase" evidence="1">
    <location>
        <begin position="38"/>
        <end position="161"/>
    </location>
</feature>
<accession>A0A8S3QYF2</accession>
<gene>
    <name evidence="2" type="ORF">MEDL_16404</name>
</gene>
<organism evidence="2 3">
    <name type="scientific">Mytilus edulis</name>
    <name type="common">Blue mussel</name>
    <dbReference type="NCBI Taxonomy" id="6550"/>
    <lineage>
        <taxon>Eukaryota</taxon>
        <taxon>Metazoa</taxon>
        <taxon>Spiralia</taxon>
        <taxon>Lophotrochozoa</taxon>
        <taxon>Mollusca</taxon>
        <taxon>Bivalvia</taxon>
        <taxon>Autobranchia</taxon>
        <taxon>Pteriomorphia</taxon>
        <taxon>Mytilida</taxon>
        <taxon>Mytiloidea</taxon>
        <taxon>Mytilidae</taxon>
        <taxon>Mytilinae</taxon>
        <taxon>Mytilus</taxon>
    </lineage>
</organism>
<dbReference type="PANTHER" id="PTHR36695:SF12">
    <property type="entry name" value="AGAP008648-PA"/>
    <property type="match status" value="1"/>
</dbReference>
<dbReference type="AlphaFoldDB" id="A0A8S3QYF2"/>
<dbReference type="EMBL" id="CAJPWZ010000866">
    <property type="protein sequence ID" value="CAG2201791.1"/>
    <property type="molecule type" value="Genomic_DNA"/>
</dbReference>
<dbReference type="InterPro" id="IPR022041">
    <property type="entry name" value="Methyltransf_FA"/>
</dbReference>
<dbReference type="Proteomes" id="UP000683360">
    <property type="component" value="Unassembled WGS sequence"/>
</dbReference>